<dbReference type="InterPro" id="IPR001937">
    <property type="entry name" value="GalP_UDPtransf1"/>
</dbReference>
<evidence type="ECO:0000256" key="4">
    <source>
        <dbReference type="PIRSR" id="PIRSR000808-1"/>
    </source>
</evidence>
<keyword evidence="5" id="KW-0862">Zinc</keyword>
<feature type="binding site" evidence="5">
    <location>
        <position position="37"/>
    </location>
    <ligand>
        <name>Zn(2+)</name>
        <dbReference type="ChEBI" id="CHEBI:29105"/>
    </ligand>
</feature>
<dbReference type="Pfam" id="PF01087">
    <property type="entry name" value="GalP_UDP_transf"/>
    <property type="match status" value="1"/>
</dbReference>
<dbReference type="SUPFAM" id="SSF54197">
    <property type="entry name" value="HIT-like"/>
    <property type="match status" value="2"/>
</dbReference>
<keyword evidence="8" id="KW-1185">Reference proteome</keyword>
<dbReference type="Gene3D" id="3.30.428.10">
    <property type="entry name" value="HIT-like"/>
    <property type="match status" value="2"/>
</dbReference>
<sequence length="318" mass="34770">MVETRVDPETGEWDVIAPRRSARPVDRPGGPVPCPFCPGNEAMTPPEVLRVPAGADTWRVRVFPNLYALVATDDELVSEPALPFTGQHEVVVESARHDWDLRFGTPDEVADVLFAMRERCRTLAARQPAAISVFRNYGARAGASLAHPHSQIVALDQAPPALVRRWRRAREHYEQTGRCLHDDLATAERREGTRVVSDAEGVLVWQPYAAAVPHHTMLLPADDSPDLASASDDAVAAMARVLPRVLTGLATVLDDPAYNLVFHSGPTDTPTARDWYRWHVAIYPRVTTRGGLELATGVAVNPTAPEETAPALRRALSG</sequence>
<dbReference type="GO" id="GO:0006012">
    <property type="term" value="P:galactose metabolic process"/>
    <property type="evidence" value="ECO:0007669"/>
    <property type="project" value="InterPro"/>
</dbReference>
<evidence type="ECO:0000256" key="5">
    <source>
        <dbReference type="PIRSR" id="PIRSR000808-3"/>
    </source>
</evidence>
<dbReference type="GO" id="GO:0008108">
    <property type="term" value="F:UDP-glucose:hexose-1-phosphate uridylyltransferase activity"/>
    <property type="evidence" value="ECO:0007669"/>
    <property type="project" value="InterPro"/>
</dbReference>
<feature type="active site" description="Tele-UMP-histidine intermediate" evidence="4">
    <location>
        <position position="149"/>
    </location>
</feature>
<evidence type="ECO:0000313" key="8">
    <source>
        <dbReference type="Proteomes" id="UP000653674"/>
    </source>
</evidence>
<evidence type="ECO:0000256" key="3">
    <source>
        <dbReference type="ARBA" id="ARBA00023277"/>
    </source>
</evidence>
<evidence type="ECO:0000256" key="2">
    <source>
        <dbReference type="ARBA" id="ARBA00022695"/>
    </source>
</evidence>
<dbReference type="EMBL" id="BONU01000081">
    <property type="protein sequence ID" value="GIG76789.1"/>
    <property type="molecule type" value="Genomic_DNA"/>
</dbReference>
<comment type="caution">
    <text evidence="7">The sequence shown here is derived from an EMBL/GenBank/DDBJ whole genome shotgun (WGS) entry which is preliminary data.</text>
</comment>
<feature type="binding site" evidence="5">
    <location>
        <position position="97"/>
    </location>
    <ligand>
        <name>Zn(2+)</name>
        <dbReference type="ChEBI" id="CHEBI:29105"/>
    </ligand>
</feature>
<protein>
    <submittedName>
        <fullName evidence="7">Galactose-1-phosphate uridylyltransferase</fullName>
    </submittedName>
</protein>
<feature type="domain" description="Galactose-1-phosphate uridyl transferase N-terminal" evidence="6">
    <location>
        <begin position="5"/>
        <end position="159"/>
    </location>
</feature>
<dbReference type="InterPro" id="IPR036265">
    <property type="entry name" value="HIT-like_sf"/>
</dbReference>
<keyword evidence="2 7" id="KW-0548">Nucleotidyltransferase</keyword>
<keyword evidence="3" id="KW-0119">Carbohydrate metabolism</keyword>
<dbReference type="PIRSF" id="PIRSF000808">
    <property type="entry name" value="GalT"/>
    <property type="match status" value="1"/>
</dbReference>
<name>A0A8J3PPW3_9ACTN</name>
<dbReference type="PANTHER" id="PTHR42763">
    <property type="entry name" value="ADP-GLUCOSE PHOSPHORYLASE"/>
    <property type="match status" value="1"/>
</dbReference>
<feature type="binding site" evidence="5">
    <location>
        <position position="147"/>
    </location>
    <ligand>
        <name>Zn(2+)</name>
        <dbReference type="ChEBI" id="CHEBI:29105"/>
    </ligand>
</feature>
<feature type="binding site" evidence="5">
    <location>
        <position position="34"/>
    </location>
    <ligand>
        <name>Zn(2+)</name>
        <dbReference type="ChEBI" id="CHEBI:29105"/>
    </ligand>
</feature>
<organism evidence="7 8">
    <name type="scientific">Planosporangium flavigriseum</name>
    <dbReference type="NCBI Taxonomy" id="373681"/>
    <lineage>
        <taxon>Bacteria</taxon>
        <taxon>Bacillati</taxon>
        <taxon>Actinomycetota</taxon>
        <taxon>Actinomycetes</taxon>
        <taxon>Micromonosporales</taxon>
        <taxon>Micromonosporaceae</taxon>
        <taxon>Planosporangium</taxon>
    </lineage>
</organism>
<proteinExistence type="predicted"/>
<evidence type="ECO:0000313" key="7">
    <source>
        <dbReference type="EMBL" id="GIG76789.1"/>
    </source>
</evidence>
<comment type="cofactor">
    <cofactor evidence="5">
        <name>Zn(2+)</name>
        <dbReference type="ChEBI" id="CHEBI:29105"/>
    </cofactor>
    <text evidence="5">Binds 1 zinc ion per subunit.</text>
</comment>
<accession>A0A8J3PPW3</accession>
<dbReference type="PANTHER" id="PTHR42763:SF2">
    <property type="entry name" value="ADP-GLUCOSE PHOSPHORYLASE"/>
    <property type="match status" value="1"/>
</dbReference>
<dbReference type="AlphaFoldDB" id="A0A8J3PPW3"/>
<dbReference type="InterPro" id="IPR005849">
    <property type="entry name" value="GalP_Utransf_N"/>
</dbReference>
<dbReference type="GO" id="GO:0008270">
    <property type="term" value="F:zinc ion binding"/>
    <property type="evidence" value="ECO:0007669"/>
    <property type="project" value="InterPro"/>
</dbReference>
<evidence type="ECO:0000256" key="1">
    <source>
        <dbReference type="ARBA" id="ARBA00022679"/>
    </source>
</evidence>
<keyword evidence="1" id="KW-0808">Transferase</keyword>
<evidence type="ECO:0000259" key="6">
    <source>
        <dbReference type="Pfam" id="PF01087"/>
    </source>
</evidence>
<keyword evidence="5" id="KW-0479">Metal-binding</keyword>
<dbReference type="RefSeq" id="WP_168079421.1">
    <property type="nucleotide sequence ID" value="NZ_BAAAQJ010000010.1"/>
</dbReference>
<dbReference type="InterPro" id="IPR053177">
    <property type="entry name" value="ADP-glucose_phosphorylase"/>
</dbReference>
<dbReference type="Proteomes" id="UP000653674">
    <property type="component" value="Unassembled WGS sequence"/>
</dbReference>
<gene>
    <name evidence="7" type="primary">galT_2</name>
    <name evidence="7" type="ORF">Pfl04_51930</name>
</gene>
<reference evidence="7" key="1">
    <citation type="submission" date="2021-01" db="EMBL/GenBank/DDBJ databases">
        <title>Whole genome shotgun sequence of Planosporangium flavigriseum NBRC 105377.</title>
        <authorList>
            <person name="Komaki H."/>
            <person name="Tamura T."/>
        </authorList>
    </citation>
    <scope>NUCLEOTIDE SEQUENCE</scope>
    <source>
        <strain evidence="7">NBRC 105377</strain>
    </source>
</reference>